<sequence length="257" mass="27696">MALGRSTFSLSPDRDPRPSAQAVVQQQDAAPVTYATGFCTVRLFSAHPLPRLPETALTKTHSDAWDVVGTVTFSQPIGYLSAGTEFDGTLYAVEKLLDYFSWVGCIPFLDHLLDKNRIAQFFGFSGGFSGLASICASRLPDYLGGFIEAKAADPDGTSDNKIVPRIVINMGAGANTTAITIRFALYYSLRTPGIWARLRADLAAAGFTASQCPLTLRQARTVPYLEAIIRGALRYLPGVSLGLERYVPAGGQRLALL</sequence>
<dbReference type="GO" id="GO:0020037">
    <property type="term" value="F:heme binding"/>
    <property type="evidence" value="ECO:0007669"/>
    <property type="project" value="InterPro"/>
</dbReference>
<dbReference type="Proteomes" id="UP001275084">
    <property type="component" value="Unassembled WGS sequence"/>
</dbReference>
<dbReference type="InterPro" id="IPR036396">
    <property type="entry name" value="Cyt_P450_sf"/>
</dbReference>
<reference evidence="6" key="2">
    <citation type="submission" date="2023-06" db="EMBL/GenBank/DDBJ databases">
        <authorList>
            <consortium name="Lawrence Berkeley National Laboratory"/>
            <person name="Haridas S."/>
            <person name="Hensen N."/>
            <person name="Bonometti L."/>
            <person name="Westerberg I."/>
            <person name="Brannstrom I.O."/>
            <person name="Guillou S."/>
            <person name="Cros-Aarteil S."/>
            <person name="Calhoun S."/>
            <person name="Kuo A."/>
            <person name="Mondo S."/>
            <person name="Pangilinan J."/>
            <person name="Riley R."/>
            <person name="Labutti K."/>
            <person name="Andreopoulos B."/>
            <person name="Lipzen A."/>
            <person name="Chen C."/>
            <person name="Yanf M."/>
            <person name="Daum C."/>
            <person name="Ng V."/>
            <person name="Clum A."/>
            <person name="Steindorff A."/>
            <person name="Ohm R."/>
            <person name="Martin F."/>
            <person name="Silar P."/>
            <person name="Natvig D."/>
            <person name="Lalanne C."/>
            <person name="Gautier V."/>
            <person name="Ament-Velasquez S.L."/>
            <person name="Kruys A."/>
            <person name="Hutchinson M.I."/>
            <person name="Powell A.J."/>
            <person name="Barry K."/>
            <person name="Miller A.N."/>
            <person name="Grigoriev I.V."/>
            <person name="Debuchy R."/>
            <person name="Gladieux P."/>
            <person name="Thoren M.H."/>
            <person name="Johannesson H."/>
        </authorList>
    </citation>
    <scope>NUCLEOTIDE SEQUENCE</scope>
    <source>
        <strain evidence="6">CBS 955.72</strain>
    </source>
</reference>
<dbReference type="PANTHER" id="PTHR24305:SF232">
    <property type="entry name" value="P450, PUTATIVE (EUROFUNG)-RELATED"/>
    <property type="match status" value="1"/>
</dbReference>
<evidence type="ECO:0000256" key="4">
    <source>
        <dbReference type="ARBA" id="ARBA00022723"/>
    </source>
</evidence>
<dbReference type="Pfam" id="PF00067">
    <property type="entry name" value="p450"/>
    <property type="match status" value="1"/>
</dbReference>
<dbReference type="InterPro" id="IPR050121">
    <property type="entry name" value="Cytochrome_P450_monoxygenase"/>
</dbReference>
<dbReference type="GO" id="GO:0016705">
    <property type="term" value="F:oxidoreductase activity, acting on paired donors, with incorporation or reduction of molecular oxygen"/>
    <property type="evidence" value="ECO:0007669"/>
    <property type="project" value="InterPro"/>
</dbReference>
<dbReference type="AlphaFoldDB" id="A0AAJ0HSK9"/>
<evidence type="ECO:0000256" key="2">
    <source>
        <dbReference type="ARBA" id="ARBA00010617"/>
    </source>
</evidence>
<keyword evidence="7" id="KW-1185">Reference proteome</keyword>
<reference evidence="6" key="1">
    <citation type="journal article" date="2023" name="Mol. Phylogenet. Evol.">
        <title>Genome-scale phylogeny and comparative genomics of the fungal order Sordariales.</title>
        <authorList>
            <person name="Hensen N."/>
            <person name="Bonometti L."/>
            <person name="Westerberg I."/>
            <person name="Brannstrom I.O."/>
            <person name="Guillou S."/>
            <person name="Cros-Aarteil S."/>
            <person name="Calhoun S."/>
            <person name="Haridas S."/>
            <person name="Kuo A."/>
            <person name="Mondo S."/>
            <person name="Pangilinan J."/>
            <person name="Riley R."/>
            <person name="LaButti K."/>
            <person name="Andreopoulos B."/>
            <person name="Lipzen A."/>
            <person name="Chen C."/>
            <person name="Yan M."/>
            <person name="Daum C."/>
            <person name="Ng V."/>
            <person name="Clum A."/>
            <person name="Steindorff A."/>
            <person name="Ohm R.A."/>
            <person name="Martin F."/>
            <person name="Silar P."/>
            <person name="Natvig D.O."/>
            <person name="Lalanne C."/>
            <person name="Gautier V."/>
            <person name="Ament-Velasquez S.L."/>
            <person name="Kruys A."/>
            <person name="Hutchinson M.I."/>
            <person name="Powell A.J."/>
            <person name="Barry K."/>
            <person name="Miller A.N."/>
            <person name="Grigoriev I.V."/>
            <person name="Debuchy R."/>
            <person name="Gladieux P."/>
            <person name="Hiltunen Thoren M."/>
            <person name="Johannesson H."/>
        </authorList>
    </citation>
    <scope>NUCLEOTIDE SEQUENCE</scope>
    <source>
        <strain evidence="6">CBS 955.72</strain>
    </source>
</reference>
<dbReference type="InterPro" id="IPR001128">
    <property type="entry name" value="Cyt_P450"/>
</dbReference>
<comment type="caution">
    <text evidence="6">The sequence shown here is derived from an EMBL/GenBank/DDBJ whole genome shotgun (WGS) entry which is preliminary data.</text>
</comment>
<dbReference type="PANTHER" id="PTHR24305">
    <property type="entry name" value="CYTOCHROME P450"/>
    <property type="match status" value="1"/>
</dbReference>
<dbReference type="GO" id="GO:0004497">
    <property type="term" value="F:monooxygenase activity"/>
    <property type="evidence" value="ECO:0007669"/>
    <property type="project" value="InterPro"/>
</dbReference>
<dbReference type="GO" id="GO:0005506">
    <property type="term" value="F:iron ion binding"/>
    <property type="evidence" value="ECO:0007669"/>
    <property type="project" value="InterPro"/>
</dbReference>
<keyword evidence="4" id="KW-0479">Metal-binding</keyword>
<keyword evidence="5" id="KW-0408">Iron</keyword>
<evidence type="ECO:0000256" key="5">
    <source>
        <dbReference type="ARBA" id="ARBA00023004"/>
    </source>
</evidence>
<comment type="similarity">
    <text evidence="2">Belongs to the cytochrome P450 family.</text>
</comment>
<evidence type="ECO:0000256" key="3">
    <source>
        <dbReference type="ARBA" id="ARBA00022617"/>
    </source>
</evidence>
<name>A0AAJ0HSK9_9PEZI</name>
<dbReference type="SUPFAM" id="SSF48264">
    <property type="entry name" value="Cytochrome P450"/>
    <property type="match status" value="1"/>
</dbReference>
<gene>
    <name evidence="6" type="ORF">B0T25DRAFT_565571</name>
</gene>
<organism evidence="6 7">
    <name type="scientific">Lasiosphaeria hispida</name>
    <dbReference type="NCBI Taxonomy" id="260671"/>
    <lineage>
        <taxon>Eukaryota</taxon>
        <taxon>Fungi</taxon>
        <taxon>Dikarya</taxon>
        <taxon>Ascomycota</taxon>
        <taxon>Pezizomycotina</taxon>
        <taxon>Sordariomycetes</taxon>
        <taxon>Sordariomycetidae</taxon>
        <taxon>Sordariales</taxon>
        <taxon>Lasiosphaeriaceae</taxon>
        <taxon>Lasiosphaeria</taxon>
    </lineage>
</organism>
<accession>A0AAJ0HSK9</accession>
<protein>
    <submittedName>
        <fullName evidence="6">Cytochrome P450</fullName>
    </submittedName>
</protein>
<keyword evidence="3" id="KW-0349">Heme</keyword>
<dbReference type="Gene3D" id="1.10.630.10">
    <property type="entry name" value="Cytochrome P450"/>
    <property type="match status" value="1"/>
</dbReference>
<proteinExistence type="inferred from homology"/>
<comment type="cofactor">
    <cofactor evidence="1">
        <name>heme</name>
        <dbReference type="ChEBI" id="CHEBI:30413"/>
    </cofactor>
</comment>
<evidence type="ECO:0000256" key="1">
    <source>
        <dbReference type="ARBA" id="ARBA00001971"/>
    </source>
</evidence>
<dbReference type="EMBL" id="JAUIQD010000002">
    <property type="protein sequence ID" value="KAK3360689.1"/>
    <property type="molecule type" value="Genomic_DNA"/>
</dbReference>
<evidence type="ECO:0000313" key="7">
    <source>
        <dbReference type="Proteomes" id="UP001275084"/>
    </source>
</evidence>
<evidence type="ECO:0000313" key="6">
    <source>
        <dbReference type="EMBL" id="KAK3360689.1"/>
    </source>
</evidence>